<dbReference type="GO" id="GO:0046872">
    <property type="term" value="F:metal ion binding"/>
    <property type="evidence" value="ECO:0007669"/>
    <property type="project" value="InterPro"/>
</dbReference>
<dbReference type="Proteomes" id="UP000030008">
    <property type="component" value="Unassembled WGS sequence"/>
</dbReference>
<evidence type="ECO:0000256" key="1">
    <source>
        <dbReference type="ARBA" id="ARBA00023002"/>
    </source>
</evidence>
<dbReference type="PANTHER" id="PTHR11496:SF83">
    <property type="entry name" value="HYDROXYACID-OXOACID TRANSHYDROGENASE, MITOCHONDRIAL"/>
    <property type="match status" value="1"/>
</dbReference>
<evidence type="ECO:0000313" key="6">
    <source>
        <dbReference type="EMBL" id="QJA01248.1"/>
    </source>
</evidence>
<dbReference type="AlphaFoldDB" id="A0A099I9Y2"/>
<reference evidence="4 7" key="1">
    <citation type="submission" date="2014-08" db="EMBL/GenBank/DDBJ databases">
        <title>Clostridium innocuum, an unnegligible vancomycin-resistant pathogen causing extra-intestinal infections.</title>
        <authorList>
            <person name="Feng Y."/>
            <person name="Chiu C.-H."/>
        </authorList>
    </citation>
    <scope>NUCLEOTIDE SEQUENCE [LARGE SCALE GENOMIC DNA]</scope>
    <source>
        <strain evidence="4 7">AN88</strain>
    </source>
</reference>
<dbReference type="PROSITE" id="PS00913">
    <property type="entry name" value="ADH_IRON_1"/>
    <property type="match status" value="1"/>
</dbReference>
<dbReference type="GO" id="GO:0004022">
    <property type="term" value="F:alcohol dehydrogenase (NAD+) activity"/>
    <property type="evidence" value="ECO:0007669"/>
    <property type="project" value="TreeGrafter"/>
</dbReference>
<dbReference type="Pfam" id="PF25137">
    <property type="entry name" value="ADH_Fe_C"/>
    <property type="match status" value="1"/>
</dbReference>
<feature type="domain" description="Fe-containing alcohol dehydrogenase-like C-terminal" evidence="3">
    <location>
        <begin position="193"/>
        <end position="359"/>
    </location>
</feature>
<dbReference type="InterPro" id="IPR018211">
    <property type="entry name" value="ADH_Fe_CS"/>
</dbReference>
<evidence type="ECO:0000313" key="5">
    <source>
        <dbReference type="EMBL" id="MCR0232575.1"/>
    </source>
</evidence>
<evidence type="ECO:0000259" key="3">
    <source>
        <dbReference type="Pfam" id="PF25137"/>
    </source>
</evidence>
<protein>
    <submittedName>
        <fullName evidence="4 5">Alcohol dehydrogenase</fullName>
    </submittedName>
</protein>
<dbReference type="InterPro" id="IPR056798">
    <property type="entry name" value="ADH_Fe_C"/>
</dbReference>
<sequence length="372" mass="41013">MFHYYQPTKIHFGAGQLNELGHVCRGYGKTCFLVTTPDAPLQPLYERVKKLLDAEGISVIHFDKVEPNPSVEIVEQGFAMLKEQPADFVLAVGGGSSIDTAKAIAFANGKESIDWDHLFNEYSSPFAYYPSYSEKHLPLLSVPTTSGTGSQVTQAAVITRGKEKITFFHPDNFSQETILDPQLMLTLPKRMSAATGFDAFTHAFESYINANASPYSAMDSMEAMRLVIDHLPHVLEDPQNLEFRTNMCLADTLAGRALANSGASAPHPLSEIIGGIVHLPHGEALAVVFPAFIQHMADKNKERFADVAKLFGSDDLYTAMIEFLETIGLHKKLKDFGVSEEDFQEILASPVLDHLPFGSREELEAILKDSYA</sequence>
<dbReference type="FunFam" id="3.40.50.1970:FF:000003">
    <property type="entry name" value="Alcohol dehydrogenase, iron-containing"/>
    <property type="match status" value="1"/>
</dbReference>
<evidence type="ECO:0000313" key="7">
    <source>
        <dbReference type="Proteomes" id="UP000030008"/>
    </source>
</evidence>
<dbReference type="EMBL" id="JQIF01000015">
    <property type="protein sequence ID" value="KGJ54480.1"/>
    <property type="molecule type" value="Genomic_DNA"/>
</dbReference>
<feature type="domain" description="Alcohol dehydrogenase iron-type/glycerol dehydrogenase GldA" evidence="2">
    <location>
        <begin position="7"/>
        <end position="181"/>
    </location>
</feature>
<dbReference type="GeneID" id="61924243"/>
<name>A0A099I9Y2_CLOIN</name>
<reference evidence="5" key="3">
    <citation type="journal article" date="2022" name="Clin. Infect. Dis.">
        <title>Association between Clostridium innocuum and antibiotic-associated diarrhea in adults and children: A cross-sectional study and comparative genomics analysis.</title>
        <authorList>
            <person name="Cherny K.E."/>
            <person name="Muscat E.B."/>
            <person name="Balaji A."/>
            <person name="Mukherjee J."/>
            <person name="Ozer E.A."/>
            <person name="Angarone M.P."/>
            <person name="Hauser A.R."/>
            <person name="Sichel J.S."/>
            <person name="Amponsah E."/>
            <person name="Kociolek L.K."/>
        </authorList>
    </citation>
    <scope>NUCLEOTIDE SEQUENCE</scope>
    <source>
        <strain evidence="5">NU1-AC-029v</strain>
    </source>
</reference>
<keyword evidence="1" id="KW-0560">Oxidoreductase</keyword>
<dbReference type="EMBL" id="JAKTMA010000010">
    <property type="protein sequence ID" value="MCR0232575.1"/>
    <property type="molecule type" value="Genomic_DNA"/>
</dbReference>
<organism evidence="4 7">
    <name type="scientific">Clostridium innocuum</name>
    <dbReference type="NCBI Taxonomy" id="1522"/>
    <lineage>
        <taxon>Bacteria</taxon>
        <taxon>Bacillati</taxon>
        <taxon>Bacillota</taxon>
        <taxon>Clostridia</taxon>
        <taxon>Eubacteriales</taxon>
        <taxon>Clostridiaceae</taxon>
        <taxon>Clostridium</taxon>
    </lineage>
</organism>
<dbReference type="Pfam" id="PF00465">
    <property type="entry name" value="Fe-ADH"/>
    <property type="match status" value="1"/>
</dbReference>
<evidence type="ECO:0000259" key="2">
    <source>
        <dbReference type="Pfam" id="PF00465"/>
    </source>
</evidence>
<gene>
    <name evidence="4" type="ORF">CIAN88_03240</name>
    <name evidence="6" type="ORF">G4D54_01860</name>
    <name evidence="5" type="ORF">MKC95_07330</name>
</gene>
<dbReference type="CDD" id="cd08185">
    <property type="entry name" value="Fe-ADH-like"/>
    <property type="match status" value="1"/>
</dbReference>
<dbReference type="RefSeq" id="WP_002607034.1">
    <property type="nucleotide sequence ID" value="NZ_AP025565.1"/>
</dbReference>
<dbReference type="InterPro" id="IPR001670">
    <property type="entry name" value="ADH_Fe/GldA"/>
</dbReference>
<dbReference type="InterPro" id="IPR039697">
    <property type="entry name" value="Alcohol_dehydrogenase_Fe"/>
</dbReference>
<dbReference type="Gene3D" id="1.20.1090.10">
    <property type="entry name" value="Dehydroquinate synthase-like - alpha domain"/>
    <property type="match status" value="1"/>
</dbReference>
<reference evidence="6 8" key="2">
    <citation type="submission" date="2020-02" db="EMBL/GenBank/DDBJ databases">
        <authorList>
            <person name="Kociolek L.K."/>
            <person name="Ozer E.A."/>
        </authorList>
    </citation>
    <scope>NUCLEOTIDE SEQUENCE [LARGE SCALE GENOMIC DNA]</scope>
    <source>
        <strain evidence="6 8">ATCC 14501</strain>
    </source>
</reference>
<evidence type="ECO:0000313" key="4">
    <source>
        <dbReference type="EMBL" id="KGJ54480.1"/>
    </source>
</evidence>
<proteinExistence type="predicted"/>
<dbReference type="Proteomes" id="UP000503330">
    <property type="component" value="Chromosome"/>
</dbReference>
<accession>A0A099I9Y2</accession>
<dbReference type="Proteomes" id="UP001203972">
    <property type="component" value="Unassembled WGS sequence"/>
</dbReference>
<dbReference type="Gene3D" id="3.40.50.1970">
    <property type="match status" value="1"/>
</dbReference>
<dbReference type="PANTHER" id="PTHR11496">
    <property type="entry name" value="ALCOHOL DEHYDROGENASE"/>
    <property type="match status" value="1"/>
</dbReference>
<dbReference type="EMBL" id="CP048838">
    <property type="protein sequence ID" value="QJA01248.1"/>
    <property type="molecule type" value="Genomic_DNA"/>
</dbReference>
<evidence type="ECO:0000313" key="8">
    <source>
        <dbReference type="Proteomes" id="UP000503330"/>
    </source>
</evidence>
<dbReference type="SUPFAM" id="SSF56796">
    <property type="entry name" value="Dehydroquinate synthase-like"/>
    <property type="match status" value="1"/>
</dbReference>